<evidence type="ECO:0000256" key="5">
    <source>
        <dbReference type="ARBA" id="ARBA00023004"/>
    </source>
</evidence>
<dbReference type="EMBL" id="JAECZC010000029">
    <property type="protein sequence ID" value="MBH8563712.1"/>
    <property type="molecule type" value="Genomic_DNA"/>
</dbReference>
<dbReference type="GO" id="GO:0005506">
    <property type="term" value="F:iron ion binding"/>
    <property type="evidence" value="ECO:0007669"/>
    <property type="project" value="InterPro"/>
</dbReference>
<organism evidence="8 9">
    <name type="scientific">Amazonocrinis nigriterrae CENA67</name>
    <dbReference type="NCBI Taxonomy" id="2794033"/>
    <lineage>
        <taxon>Bacteria</taxon>
        <taxon>Bacillati</taxon>
        <taxon>Cyanobacteriota</taxon>
        <taxon>Cyanophyceae</taxon>
        <taxon>Nostocales</taxon>
        <taxon>Nostocaceae</taxon>
        <taxon>Amazonocrinis</taxon>
        <taxon>Amazonocrinis nigriterrae</taxon>
    </lineage>
</organism>
<keyword evidence="9" id="KW-1185">Reference proteome</keyword>
<accession>A0A8J7HQF1</accession>
<keyword evidence="2 7" id="KW-0349">Heme</keyword>
<gene>
    <name evidence="8" type="ORF">I8748_16185</name>
</gene>
<dbReference type="CDD" id="cd20625">
    <property type="entry name" value="CYP164-like"/>
    <property type="match status" value="1"/>
</dbReference>
<evidence type="ECO:0000256" key="1">
    <source>
        <dbReference type="ARBA" id="ARBA00010617"/>
    </source>
</evidence>
<proteinExistence type="inferred from homology"/>
<comment type="similarity">
    <text evidence="1 7">Belongs to the cytochrome P450 family.</text>
</comment>
<dbReference type="PRINTS" id="PR00359">
    <property type="entry name" value="BP450"/>
</dbReference>
<dbReference type="Pfam" id="PF00067">
    <property type="entry name" value="p450"/>
    <property type="match status" value="1"/>
</dbReference>
<dbReference type="Gene3D" id="1.10.630.10">
    <property type="entry name" value="Cytochrome P450"/>
    <property type="match status" value="1"/>
</dbReference>
<sequence length="409" mass="46268">MGSTKAFKFNLFDPQVRINPYPTYHHLRSESPVHRYFVGGDWLVSRYVDVKAVLRSGYVRSQDKPKSIQERNQYLQDKGKNLNTLAQTTSKFLFYMDQPDHTRLRNLVMKVFSSVIVERMRPQIQEIVNELLDKVQHQGSMDIIADFAIPLPVTVISRLLGIPKEDQDQLNQWSNVLARILDSLVSLEEFQAMNEVTEAFKEYLRTLIAKREKQPQADLISALIAVKEQSDRLSEEELLATCIMLFATGEESTVNTIGNGMLALLNHPDQIEQLKTEPTKIQTAVDEILRYDSPVQTTTRIATVNFEIGNQTIQAGEKVVLCLGAANRDPAQFPDPDRLDINRNPNPHVAFGDGIHYCLGAGLARIQAQIAINTLVQKFPDLKLASNQLEWRKNAVLRGLKALPVSFTC</sequence>
<dbReference type="SUPFAM" id="SSF48264">
    <property type="entry name" value="Cytochrome P450"/>
    <property type="match status" value="1"/>
</dbReference>
<keyword evidence="6 7" id="KW-0503">Monooxygenase</keyword>
<dbReference type="FunFam" id="1.10.630.10:FF:000018">
    <property type="entry name" value="Cytochrome P450 monooxygenase"/>
    <property type="match status" value="1"/>
</dbReference>
<evidence type="ECO:0000256" key="6">
    <source>
        <dbReference type="ARBA" id="ARBA00023033"/>
    </source>
</evidence>
<evidence type="ECO:0000256" key="2">
    <source>
        <dbReference type="ARBA" id="ARBA00022617"/>
    </source>
</evidence>
<evidence type="ECO:0000313" key="8">
    <source>
        <dbReference type="EMBL" id="MBH8563712.1"/>
    </source>
</evidence>
<protein>
    <submittedName>
        <fullName evidence="8">Cytochrome P450</fullName>
    </submittedName>
</protein>
<dbReference type="GO" id="GO:0020037">
    <property type="term" value="F:heme binding"/>
    <property type="evidence" value="ECO:0007669"/>
    <property type="project" value="InterPro"/>
</dbReference>
<evidence type="ECO:0000256" key="4">
    <source>
        <dbReference type="ARBA" id="ARBA00023002"/>
    </source>
</evidence>
<dbReference type="AlphaFoldDB" id="A0A8J7HQF1"/>
<dbReference type="InterPro" id="IPR002397">
    <property type="entry name" value="Cyt_P450_B"/>
</dbReference>
<comment type="caution">
    <text evidence="8">The sequence shown here is derived from an EMBL/GenBank/DDBJ whole genome shotgun (WGS) entry which is preliminary data.</text>
</comment>
<keyword evidence="4 7" id="KW-0560">Oxidoreductase</keyword>
<evidence type="ECO:0000256" key="7">
    <source>
        <dbReference type="RuleBase" id="RU000461"/>
    </source>
</evidence>
<dbReference type="Proteomes" id="UP000632766">
    <property type="component" value="Unassembled WGS sequence"/>
</dbReference>
<reference evidence="8 9" key="1">
    <citation type="journal article" date="2021" name="Int. J. Syst. Evol. Microbiol.">
        <title>Amazonocrinis nigriterrae gen. nov., sp. nov., Atlanticothrix silvestris gen. nov., sp. nov. and Dendronalium phyllosphericum gen. nov., sp. nov., nostocacean cyanobacteria from Brazilian environments.</title>
        <authorList>
            <person name="Alvarenga D.O."/>
            <person name="Andreote A.P.D."/>
            <person name="Branco L.H.Z."/>
            <person name="Delbaje E."/>
            <person name="Cruz R.B."/>
            <person name="Varani A.M."/>
            <person name="Fiore M.F."/>
        </authorList>
    </citation>
    <scope>NUCLEOTIDE SEQUENCE [LARGE SCALE GENOMIC DNA]</scope>
    <source>
        <strain evidence="8 9">CENA67</strain>
    </source>
</reference>
<dbReference type="GO" id="GO:0004497">
    <property type="term" value="F:monooxygenase activity"/>
    <property type="evidence" value="ECO:0007669"/>
    <property type="project" value="UniProtKB-KW"/>
</dbReference>
<dbReference type="GO" id="GO:0016705">
    <property type="term" value="F:oxidoreductase activity, acting on paired donors, with incorporation or reduction of molecular oxygen"/>
    <property type="evidence" value="ECO:0007669"/>
    <property type="project" value="InterPro"/>
</dbReference>
<evidence type="ECO:0000256" key="3">
    <source>
        <dbReference type="ARBA" id="ARBA00022723"/>
    </source>
</evidence>
<name>A0A8J7HQF1_9NOST</name>
<keyword evidence="3 7" id="KW-0479">Metal-binding</keyword>
<dbReference type="InterPro" id="IPR036396">
    <property type="entry name" value="Cyt_P450_sf"/>
</dbReference>
<evidence type="ECO:0000313" key="9">
    <source>
        <dbReference type="Proteomes" id="UP000632766"/>
    </source>
</evidence>
<dbReference type="InterPro" id="IPR017972">
    <property type="entry name" value="Cyt_P450_CS"/>
</dbReference>
<dbReference type="PANTHER" id="PTHR46696">
    <property type="entry name" value="P450, PUTATIVE (EUROFUNG)-RELATED"/>
    <property type="match status" value="1"/>
</dbReference>
<dbReference type="PANTHER" id="PTHR46696:SF1">
    <property type="entry name" value="CYTOCHROME P450 YJIB-RELATED"/>
    <property type="match status" value="1"/>
</dbReference>
<dbReference type="PROSITE" id="PS00086">
    <property type="entry name" value="CYTOCHROME_P450"/>
    <property type="match status" value="1"/>
</dbReference>
<dbReference type="InterPro" id="IPR001128">
    <property type="entry name" value="Cyt_P450"/>
</dbReference>
<keyword evidence="5 7" id="KW-0408">Iron</keyword>